<feature type="non-terminal residue" evidence="2">
    <location>
        <position position="68"/>
    </location>
</feature>
<dbReference type="EMBL" id="CAJVQB010091276">
    <property type="protein sequence ID" value="CAG8848267.1"/>
    <property type="molecule type" value="Genomic_DNA"/>
</dbReference>
<gene>
    <name evidence="2" type="ORF">GMARGA_LOCUS39103</name>
</gene>
<evidence type="ECO:0000256" key="1">
    <source>
        <dbReference type="SAM" id="MobiDB-lite"/>
    </source>
</evidence>
<sequence length="68" mass="7743">FSQESKYRDVNQDPPGTETKTSDDSTSCNQSKQESQDTSCKPDSSDNHESPVWPYFNKEIEDIPICKI</sequence>
<protein>
    <submittedName>
        <fullName evidence="2">8233_t:CDS:1</fullName>
    </submittedName>
</protein>
<feature type="compositionally biased region" description="Polar residues" evidence="1">
    <location>
        <begin position="24"/>
        <end position="42"/>
    </location>
</feature>
<keyword evidence="3" id="KW-1185">Reference proteome</keyword>
<dbReference type="Proteomes" id="UP000789901">
    <property type="component" value="Unassembled WGS sequence"/>
</dbReference>
<name>A0ABN7X5B3_GIGMA</name>
<evidence type="ECO:0000313" key="2">
    <source>
        <dbReference type="EMBL" id="CAG8848267.1"/>
    </source>
</evidence>
<feature type="compositionally biased region" description="Basic and acidic residues" evidence="1">
    <location>
        <begin position="1"/>
        <end position="11"/>
    </location>
</feature>
<accession>A0ABN7X5B3</accession>
<feature type="region of interest" description="Disordered" evidence="1">
    <location>
        <begin position="1"/>
        <end position="55"/>
    </location>
</feature>
<evidence type="ECO:0000313" key="3">
    <source>
        <dbReference type="Proteomes" id="UP000789901"/>
    </source>
</evidence>
<reference evidence="2 3" key="1">
    <citation type="submission" date="2021-06" db="EMBL/GenBank/DDBJ databases">
        <authorList>
            <person name="Kallberg Y."/>
            <person name="Tangrot J."/>
            <person name="Rosling A."/>
        </authorList>
    </citation>
    <scope>NUCLEOTIDE SEQUENCE [LARGE SCALE GENOMIC DNA]</scope>
    <source>
        <strain evidence="2 3">120-4 pot B 10/14</strain>
    </source>
</reference>
<feature type="non-terminal residue" evidence="2">
    <location>
        <position position="1"/>
    </location>
</feature>
<proteinExistence type="predicted"/>
<organism evidence="2 3">
    <name type="scientific">Gigaspora margarita</name>
    <dbReference type="NCBI Taxonomy" id="4874"/>
    <lineage>
        <taxon>Eukaryota</taxon>
        <taxon>Fungi</taxon>
        <taxon>Fungi incertae sedis</taxon>
        <taxon>Mucoromycota</taxon>
        <taxon>Glomeromycotina</taxon>
        <taxon>Glomeromycetes</taxon>
        <taxon>Diversisporales</taxon>
        <taxon>Gigasporaceae</taxon>
        <taxon>Gigaspora</taxon>
    </lineage>
</organism>
<comment type="caution">
    <text evidence="2">The sequence shown here is derived from an EMBL/GenBank/DDBJ whole genome shotgun (WGS) entry which is preliminary data.</text>
</comment>